<dbReference type="Pfam" id="PF07731">
    <property type="entry name" value="Cu-oxidase_2"/>
    <property type="match status" value="1"/>
</dbReference>
<dbReference type="GO" id="GO:0005507">
    <property type="term" value="F:copper ion binding"/>
    <property type="evidence" value="ECO:0007669"/>
    <property type="project" value="InterPro"/>
</dbReference>
<evidence type="ECO:0000259" key="5">
    <source>
        <dbReference type="Pfam" id="PF07731"/>
    </source>
</evidence>
<dbReference type="InterPro" id="IPR008972">
    <property type="entry name" value="Cupredoxin"/>
</dbReference>
<gene>
    <name evidence="7" type="ORF">E6K76_00790</name>
</gene>
<feature type="region of interest" description="Disordered" evidence="4">
    <location>
        <begin position="8"/>
        <end position="40"/>
    </location>
</feature>
<feature type="compositionally biased region" description="Low complexity" evidence="4">
    <location>
        <begin position="16"/>
        <end position="36"/>
    </location>
</feature>
<dbReference type="Pfam" id="PF07732">
    <property type="entry name" value="Cu-oxidase_3"/>
    <property type="match status" value="1"/>
</dbReference>
<dbReference type="SUPFAM" id="SSF49503">
    <property type="entry name" value="Cupredoxins"/>
    <property type="match status" value="2"/>
</dbReference>
<dbReference type="InterPro" id="IPR011706">
    <property type="entry name" value="Cu-oxidase_C"/>
</dbReference>
<dbReference type="InterPro" id="IPR045087">
    <property type="entry name" value="Cu-oxidase_fam"/>
</dbReference>
<evidence type="ECO:0000256" key="3">
    <source>
        <dbReference type="ARBA" id="ARBA00023008"/>
    </source>
</evidence>
<feature type="domain" description="Plastocyanin-like" evidence="6">
    <location>
        <begin position="69"/>
        <end position="178"/>
    </location>
</feature>
<dbReference type="PANTHER" id="PTHR11709">
    <property type="entry name" value="MULTI-COPPER OXIDASE"/>
    <property type="match status" value="1"/>
</dbReference>
<evidence type="ECO:0000259" key="6">
    <source>
        <dbReference type="Pfam" id="PF07732"/>
    </source>
</evidence>
<dbReference type="CDD" id="cd13860">
    <property type="entry name" value="CuRO_1_2dMco_1"/>
    <property type="match status" value="1"/>
</dbReference>
<evidence type="ECO:0000313" key="8">
    <source>
        <dbReference type="Proteomes" id="UP000316852"/>
    </source>
</evidence>
<evidence type="ECO:0000313" key="7">
    <source>
        <dbReference type="EMBL" id="TMQ60562.1"/>
    </source>
</evidence>
<dbReference type="EMBL" id="VBOW01000013">
    <property type="protein sequence ID" value="TMQ60562.1"/>
    <property type="molecule type" value="Genomic_DNA"/>
</dbReference>
<dbReference type="CDD" id="cd04202">
    <property type="entry name" value="CuRO_D2_2dMcoN_like"/>
    <property type="match status" value="1"/>
</dbReference>
<evidence type="ECO:0000256" key="2">
    <source>
        <dbReference type="ARBA" id="ARBA00023002"/>
    </source>
</evidence>
<protein>
    <submittedName>
        <fullName evidence="7">Copper oxidase</fullName>
    </submittedName>
</protein>
<sequence>MGIARLLGAAPTEGTAQSGASSGQAAPAAPASRRGSYAPVITPNGTSLPWKWENGAKAFHLVAEPVKREFAPGLAVNCWGYNGQTPGPTIEAVEGDRVRIYVTNKLPEPTSVHWHGMILPNGMDGVAGLNQKPIQPGETFKYEFTLRQHGTQMYHPHFDEMVQMAMGMMGFFVIHPREAKDPPVDRDFAIMLSEWFVKPGSATPDPTVMSDFNLLTFNSRVFPGTEPLVVRRGQRVRIRLGNLSSMDAHPIHLHGHSFRVTGTDGGPTPRSAQLPEATVMVPVGTTRDIEFAAEHPGDWALHCHITHHVMNQMGHGIPNMLAVKTAGLEEKVNQVVPGTMIMGQNGMGGMMEMGAPRNSIPMRSGEGPFGRIDMGGMFTIVKIRDGITSFNDPGWYRHPAGTLAEPTSKM</sequence>
<dbReference type="GO" id="GO:0016491">
    <property type="term" value="F:oxidoreductase activity"/>
    <property type="evidence" value="ECO:0007669"/>
    <property type="project" value="UniProtKB-KW"/>
</dbReference>
<evidence type="ECO:0000256" key="1">
    <source>
        <dbReference type="ARBA" id="ARBA00022723"/>
    </source>
</evidence>
<dbReference type="PANTHER" id="PTHR11709:SF394">
    <property type="entry name" value="FI03373P-RELATED"/>
    <property type="match status" value="1"/>
</dbReference>
<evidence type="ECO:0000256" key="4">
    <source>
        <dbReference type="SAM" id="MobiDB-lite"/>
    </source>
</evidence>
<comment type="caution">
    <text evidence="7">The sequence shown here is derived from an EMBL/GenBank/DDBJ whole genome shotgun (WGS) entry which is preliminary data.</text>
</comment>
<keyword evidence="2" id="KW-0560">Oxidoreductase</keyword>
<keyword evidence="3" id="KW-0186">Copper</keyword>
<dbReference type="Proteomes" id="UP000316852">
    <property type="component" value="Unassembled WGS sequence"/>
</dbReference>
<organism evidence="7 8">
    <name type="scientific">Eiseniibacteriota bacterium</name>
    <dbReference type="NCBI Taxonomy" id="2212470"/>
    <lineage>
        <taxon>Bacteria</taxon>
        <taxon>Candidatus Eiseniibacteriota</taxon>
    </lineage>
</organism>
<dbReference type="Gene3D" id="2.60.40.420">
    <property type="entry name" value="Cupredoxins - blue copper proteins"/>
    <property type="match status" value="1"/>
</dbReference>
<dbReference type="AlphaFoldDB" id="A0A538TA99"/>
<name>A0A538TA99_UNCEI</name>
<dbReference type="InterPro" id="IPR011707">
    <property type="entry name" value="Cu-oxidase-like_N"/>
</dbReference>
<feature type="domain" description="Plastocyanin-like" evidence="5">
    <location>
        <begin position="210"/>
        <end position="315"/>
    </location>
</feature>
<keyword evidence="1" id="KW-0479">Metal-binding</keyword>
<proteinExistence type="predicted"/>
<reference evidence="7 8" key="1">
    <citation type="journal article" date="2019" name="Nat. Microbiol.">
        <title>Mediterranean grassland soil C-N compound turnover is dependent on rainfall and depth, and is mediated by genomically divergent microorganisms.</title>
        <authorList>
            <person name="Diamond S."/>
            <person name="Andeer P.F."/>
            <person name="Li Z."/>
            <person name="Crits-Christoph A."/>
            <person name="Burstein D."/>
            <person name="Anantharaman K."/>
            <person name="Lane K.R."/>
            <person name="Thomas B.C."/>
            <person name="Pan C."/>
            <person name="Northen T.R."/>
            <person name="Banfield J.F."/>
        </authorList>
    </citation>
    <scope>NUCLEOTIDE SEQUENCE [LARGE SCALE GENOMIC DNA]</scope>
    <source>
        <strain evidence="7">WS_6</strain>
    </source>
</reference>
<accession>A0A538TA99</accession>